<protein>
    <submittedName>
        <fullName evidence="2">LPS export ABC transporter protein LptC</fullName>
    </submittedName>
</protein>
<evidence type="ECO:0000313" key="3">
    <source>
        <dbReference type="Proteomes" id="UP000294848"/>
    </source>
</evidence>
<dbReference type="EMBL" id="SNWI01000001">
    <property type="protein sequence ID" value="TDO05046.1"/>
    <property type="molecule type" value="Genomic_DNA"/>
</dbReference>
<dbReference type="Pfam" id="PF06835">
    <property type="entry name" value="LptC"/>
    <property type="match status" value="1"/>
</dbReference>
<evidence type="ECO:0000256" key="1">
    <source>
        <dbReference type="SAM" id="Phobius"/>
    </source>
</evidence>
<keyword evidence="1" id="KW-0812">Transmembrane</keyword>
<dbReference type="GO" id="GO:0015221">
    <property type="term" value="F:lipopolysaccharide transmembrane transporter activity"/>
    <property type="evidence" value="ECO:0007669"/>
    <property type="project" value="InterPro"/>
</dbReference>
<keyword evidence="1" id="KW-0472">Membrane</keyword>
<dbReference type="InterPro" id="IPR010664">
    <property type="entry name" value="LipoPS_assembly_LptC-rel"/>
</dbReference>
<dbReference type="PROSITE" id="PS51257">
    <property type="entry name" value="PROKAR_LIPOPROTEIN"/>
    <property type="match status" value="1"/>
</dbReference>
<proteinExistence type="predicted"/>
<dbReference type="GO" id="GO:0005886">
    <property type="term" value="C:plasma membrane"/>
    <property type="evidence" value="ECO:0007669"/>
    <property type="project" value="InterPro"/>
</dbReference>
<reference evidence="2 3" key="1">
    <citation type="submission" date="2019-03" db="EMBL/GenBank/DDBJ databases">
        <title>Freshwater and sediment microbial communities from various areas in North America, analyzing microbe dynamics in response to fracking.</title>
        <authorList>
            <person name="Lamendella R."/>
        </authorList>
    </citation>
    <scope>NUCLEOTIDE SEQUENCE [LARGE SCALE GENOMIC DNA]</scope>
    <source>
        <strain evidence="2 3">114D</strain>
    </source>
</reference>
<keyword evidence="1" id="KW-1133">Transmembrane helix</keyword>
<gene>
    <name evidence="2" type="ORF">DET52_101402</name>
</gene>
<sequence length="198" mass="22908">MKQQKLVRSKLAHTQYSKVSIAILSMGIAMLFFSCANKIEKIKEFSAGEKLASLEAENYEMIQSDSTIIRFKLTTPKFIHFDKAEPPFTEFPEGMTIQRYNEKMEQTASITSNYARYFEKDQRWEAQNDVVAVNPQGDTLKTEELIWDEEKGKIYSEQFVKIIRKDGVITGIGLESDQNLSNWQIKKPKGPLYFEVEE</sequence>
<dbReference type="RefSeq" id="WP_133463171.1">
    <property type="nucleotide sequence ID" value="NZ_SNWI01000001.1"/>
</dbReference>
<dbReference type="OrthoDB" id="9812080at2"/>
<dbReference type="AlphaFoldDB" id="A0A4R6HBC7"/>
<comment type="caution">
    <text evidence="2">The sequence shown here is derived from an EMBL/GenBank/DDBJ whole genome shotgun (WGS) entry which is preliminary data.</text>
</comment>
<feature type="transmembrane region" description="Helical" evidence="1">
    <location>
        <begin position="21"/>
        <end position="39"/>
    </location>
</feature>
<dbReference type="InterPro" id="IPR026265">
    <property type="entry name" value="LptC"/>
</dbReference>
<evidence type="ECO:0000313" key="2">
    <source>
        <dbReference type="EMBL" id="TDO05046.1"/>
    </source>
</evidence>
<dbReference type="Gene3D" id="2.60.450.10">
    <property type="entry name" value="Lipopolysaccharide (LPS) transport protein A like domain"/>
    <property type="match status" value="1"/>
</dbReference>
<name>A0A4R6HBC7_9BACT</name>
<dbReference type="NCBIfam" id="TIGR04409">
    <property type="entry name" value="LptC_YrbK"/>
    <property type="match status" value="1"/>
</dbReference>
<dbReference type="Proteomes" id="UP000294848">
    <property type="component" value="Unassembled WGS sequence"/>
</dbReference>
<organism evidence="2 3">
    <name type="scientific">Sunxiuqinia elliptica</name>
    <dbReference type="NCBI Taxonomy" id="655355"/>
    <lineage>
        <taxon>Bacteria</taxon>
        <taxon>Pseudomonadati</taxon>
        <taxon>Bacteroidota</taxon>
        <taxon>Bacteroidia</taxon>
        <taxon>Marinilabiliales</taxon>
        <taxon>Prolixibacteraceae</taxon>
        <taxon>Sunxiuqinia</taxon>
    </lineage>
</organism>
<accession>A0A4R6HBC7</accession>